<organism evidence="2 3">
    <name type="scientific">Aminobacter aganoensis</name>
    <dbReference type="NCBI Taxonomy" id="83264"/>
    <lineage>
        <taxon>Bacteria</taxon>
        <taxon>Pseudomonadati</taxon>
        <taxon>Pseudomonadota</taxon>
        <taxon>Alphaproteobacteria</taxon>
        <taxon>Hyphomicrobiales</taxon>
        <taxon>Phyllobacteriaceae</taxon>
        <taxon>Aminobacter</taxon>
    </lineage>
</organism>
<evidence type="ECO:0000313" key="3">
    <source>
        <dbReference type="Proteomes" id="UP000536262"/>
    </source>
</evidence>
<proteinExistence type="predicted"/>
<dbReference type="AlphaFoldDB" id="A0A7X0FCX8"/>
<dbReference type="Pfam" id="PF09359">
    <property type="entry name" value="VTC"/>
    <property type="match status" value="1"/>
</dbReference>
<dbReference type="Proteomes" id="UP000536262">
    <property type="component" value="Unassembled WGS sequence"/>
</dbReference>
<dbReference type="RefSeq" id="WP_184701646.1">
    <property type="nucleotide sequence ID" value="NZ_BAABEG010000002.1"/>
</dbReference>
<feature type="domain" description="VTC" evidence="1">
    <location>
        <begin position="32"/>
        <end position="239"/>
    </location>
</feature>
<sequence length="270" mass="30429">MSIIASTDSWLERGFLPISLSQLNGKAAMLERLDNKYVVDATVLKHAAGDLAQAFDMLEIDGLRAFTYETCYFDDADRRSYFDHHQGRRQRAKVRVRRYAEAGLCFLEVKLKDKRGITVKKRLDRDPAKFGVLDDAAITYIDDVYRAQYGQPFPHQLSRVIDMRYRRMTLVAKQGGERMTIDCGLQFFTPEAQHAVDDGLFIIETKSANGNGVADAILRALHQHPTKRCSKYCVGTALLNPGTKHNKFLPALRKLGGFPSQGAQPMATQQ</sequence>
<evidence type="ECO:0000259" key="1">
    <source>
        <dbReference type="Pfam" id="PF09359"/>
    </source>
</evidence>
<dbReference type="Gene3D" id="3.20.100.30">
    <property type="entry name" value="VTC, catalytic tunnel domain"/>
    <property type="match status" value="1"/>
</dbReference>
<protein>
    <recommendedName>
        <fullName evidence="1">VTC domain-containing protein</fullName>
    </recommendedName>
</protein>
<accession>A0A7X0FCX8</accession>
<dbReference type="CDD" id="cd07750">
    <property type="entry name" value="PolyPPase_VTC_like"/>
    <property type="match status" value="1"/>
</dbReference>
<dbReference type="InterPro" id="IPR018966">
    <property type="entry name" value="VTC_domain"/>
</dbReference>
<dbReference type="EMBL" id="JACHOU010000019">
    <property type="protein sequence ID" value="MBB6357049.1"/>
    <property type="molecule type" value="Genomic_DNA"/>
</dbReference>
<reference evidence="2 3" key="1">
    <citation type="submission" date="2020-08" db="EMBL/GenBank/DDBJ databases">
        <title>Genomic Encyclopedia of Type Strains, Phase IV (KMG-IV): sequencing the most valuable type-strain genomes for metagenomic binning, comparative biology and taxonomic classification.</title>
        <authorList>
            <person name="Goeker M."/>
        </authorList>
    </citation>
    <scope>NUCLEOTIDE SEQUENCE [LARGE SCALE GENOMIC DNA]</scope>
    <source>
        <strain evidence="2 3">DSM 7051</strain>
    </source>
</reference>
<dbReference type="InterPro" id="IPR042267">
    <property type="entry name" value="VTC_sf"/>
</dbReference>
<evidence type="ECO:0000313" key="2">
    <source>
        <dbReference type="EMBL" id="MBB6357049.1"/>
    </source>
</evidence>
<keyword evidence="3" id="KW-1185">Reference proteome</keyword>
<gene>
    <name evidence="2" type="ORF">GGR00_004869</name>
</gene>
<dbReference type="GO" id="GO:0006799">
    <property type="term" value="P:polyphosphate biosynthetic process"/>
    <property type="evidence" value="ECO:0007669"/>
    <property type="project" value="UniProtKB-ARBA"/>
</dbReference>
<comment type="caution">
    <text evidence="2">The sequence shown here is derived from an EMBL/GenBank/DDBJ whole genome shotgun (WGS) entry which is preliminary data.</text>
</comment>
<name>A0A7X0FCX8_9HYPH</name>